<feature type="transmembrane region" description="Helical" evidence="1">
    <location>
        <begin position="36"/>
        <end position="63"/>
    </location>
</feature>
<feature type="transmembrane region" description="Helical" evidence="1">
    <location>
        <begin position="127"/>
        <end position="151"/>
    </location>
</feature>
<name>A0A843X685_COLES</name>
<dbReference type="AlphaFoldDB" id="A0A843X685"/>
<organism evidence="2 3">
    <name type="scientific">Colocasia esculenta</name>
    <name type="common">Wild taro</name>
    <name type="synonym">Arum esculentum</name>
    <dbReference type="NCBI Taxonomy" id="4460"/>
    <lineage>
        <taxon>Eukaryota</taxon>
        <taxon>Viridiplantae</taxon>
        <taxon>Streptophyta</taxon>
        <taxon>Embryophyta</taxon>
        <taxon>Tracheophyta</taxon>
        <taxon>Spermatophyta</taxon>
        <taxon>Magnoliopsida</taxon>
        <taxon>Liliopsida</taxon>
        <taxon>Araceae</taxon>
        <taxon>Aroideae</taxon>
        <taxon>Colocasieae</taxon>
        <taxon>Colocasia</taxon>
    </lineage>
</organism>
<keyword evidence="1" id="KW-0812">Transmembrane</keyword>
<feature type="transmembrane region" description="Helical" evidence="1">
    <location>
        <begin position="96"/>
        <end position="120"/>
    </location>
</feature>
<keyword evidence="3" id="KW-1185">Reference proteome</keyword>
<evidence type="ECO:0000313" key="2">
    <source>
        <dbReference type="EMBL" id="MQM15241.1"/>
    </source>
</evidence>
<evidence type="ECO:0000313" key="3">
    <source>
        <dbReference type="Proteomes" id="UP000652761"/>
    </source>
</evidence>
<evidence type="ECO:0000256" key="1">
    <source>
        <dbReference type="SAM" id="Phobius"/>
    </source>
</evidence>
<dbReference type="Proteomes" id="UP000652761">
    <property type="component" value="Unassembled WGS sequence"/>
</dbReference>
<gene>
    <name evidence="2" type="ORF">Taro_048182</name>
</gene>
<dbReference type="EMBL" id="NMUH01006430">
    <property type="protein sequence ID" value="MQM15241.1"/>
    <property type="molecule type" value="Genomic_DNA"/>
</dbReference>
<keyword evidence="1" id="KW-0472">Membrane</keyword>
<reference evidence="2" key="1">
    <citation type="submission" date="2017-07" db="EMBL/GenBank/DDBJ databases">
        <title>Taro Niue Genome Assembly and Annotation.</title>
        <authorList>
            <person name="Atibalentja N."/>
            <person name="Keating K."/>
            <person name="Fields C.J."/>
        </authorList>
    </citation>
    <scope>NUCLEOTIDE SEQUENCE</scope>
    <source>
        <strain evidence="2">Niue_2</strain>
        <tissue evidence="2">Leaf</tissue>
    </source>
</reference>
<protein>
    <submittedName>
        <fullName evidence="2">Uncharacterized protein</fullName>
    </submittedName>
</protein>
<proteinExistence type="predicted"/>
<accession>A0A843X685</accession>
<comment type="caution">
    <text evidence="2">The sequence shown here is derived from an EMBL/GenBank/DDBJ whole genome shotgun (WGS) entry which is preliminary data.</text>
</comment>
<keyword evidence="1" id="KW-1133">Transmembrane helix</keyword>
<sequence length="171" mass="17778">MAVPKKGTRALLAHPCRVAFRWLAFQQGPSVSCRRVLLLLLSAHATSVIAVFARAAVGFVLGLRVRVGVSQRLREPTCGVAFTSAGLWSAELVEGVLALLAVPLLLGCVFVGCPPCYWGVSLLDVPLVVGVCVVLAVCLASCACAPLGAVLCSVDVLLELSRCLCAVLHAG</sequence>